<name>A0A915D253_9BILA</name>
<reference evidence="3" key="1">
    <citation type="submission" date="2022-11" db="UniProtKB">
        <authorList>
            <consortium name="WormBaseParasite"/>
        </authorList>
    </citation>
    <scope>IDENTIFICATION</scope>
</reference>
<dbReference type="WBParaSite" id="jg14638">
    <property type="protein sequence ID" value="jg14638"/>
    <property type="gene ID" value="jg14638"/>
</dbReference>
<organism evidence="2 3">
    <name type="scientific">Ditylenchus dipsaci</name>
    <dbReference type="NCBI Taxonomy" id="166011"/>
    <lineage>
        <taxon>Eukaryota</taxon>
        <taxon>Metazoa</taxon>
        <taxon>Ecdysozoa</taxon>
        <taxon>Nematoda</taxon>
        <taxon>Chromadorea</taxon>
        <taxon>Rhabditida</taxon>
        <taxon>Tylenchina</taxon>
        <taxon>Tylenchomorpha</taxon>
        <taxon>Sphaerularioidea</taxon>
        <taxon>Anguinidae</taxon>
        <taxon>Anguininae</taxon>
        <taxon>Ditylenchus</taxon>
    </lineage>
</organism>
<accession>A0A915D253</accession>
<feature type="compositionally biased region" description="Basic residues" evidence="1">
    <location>
        <begin position="30"/>
        <end position="40"/>
    </location>
</feature>
<keyword evidence="2" id="KW-1185">Reference proteome</keyword>
<evidence type="ECO:0000256" key="1">
    <source>
        <dbReference type="SAM" id="MobiDB-lite"/>
    </source>
</evidence>
<protein>
    <submittedName>
        <fullName evidence="3">Uncharacterized protein</fullName>
    </submittedName>
</protein>
<dbReference type="Proteomes" id="UP000887574">
    <property type="component" value="Unplaced"/>
</dbReference>
<evidence type="ECO:0000313" key="2">
    <source>
        <dbReference type="Proteomes" id="UP000887574"/>
    </source>
</evidence>
<feature type="region of interest" description="Disordered" evidence="1">
    <location>
        <begin position="27"/>
        <end position="46"/>
    </location>
</feature>
<evidence type="ECO:0000313" key="3">
    <source>
        <dbReference type="WBParaSite" id="jg14638"/>
    </source>
</evidence>
<sequence length="98" mass="10756">MGSDLICFPGASCSRESGSLLHGIQPTRNKAMRQKRRRKESKAVKCGASSATNGVSAIYVQHEGIRFSSPATMTRSQCDQFQLMIRCSIPEAVIPLQR</sequence>
<proteinExistence type="predicted"/>
<dbReference type="AlphaFoldDB" id="A0A915D253"/>